<feature type="domain" description="G-patch" evidence="3">
    <location>
        <begin position="227"/>
        <end position="273"/>
    </location>
</feature>
<dbReference type="Pfam" id="PF01585">
    <property type="entry name" value="G-patch"/>
    <property type="match status" value="1"/>
</dbReference>
<dbReference type="AlphaFoldDB" id="A0A811LPT7"/>
<dbReference type="PANTHER" id="PTHR20923">
    <property type="entry name" value="BAT4 PROTEIN-RELATED"/>
    <property type="match status" value="1"/>
</dbReference>
<dbReference type="EMBL" id="CAJFDH010000006">
    <property type="protein sequence ID" value="CAD5229097.1"/>
    <property type="molecule type" value="Genomic_DNA"/>
</dbReference>
<gene>
    <name evidence="4" type="ORF">BOKJ2_LOCUS13156</name>
</gene>
<dbReference type="SMART" id="SM00443">
    <property type="entry name" value="G_patch"/>
    <property type="match status" value="1"/>
</dbReference>
<dbReference type="Gene3D" id="1.25.40.20">
    <property type="entry name" value="Ankyrin repeat-containing domain"/>
    <property type="match status" value="1"/>
</dbReference>
<name>A0A811LPT7_9BILA</name>
<dbReference type="OrthoDB" id="20282at2759"/>
<dbReference type="GO" id="GO:0003676">
    <property type="term" value="F:nucleic acid binding"/>
    <property type="evidence" value="ECO:0007669"/>
    <property type="project" value="InterPro"/>
</dbReference>
<dbReference type="SUPFAM" id="SSF48403">
    <property type="entry name" value="Ankyrin repeat"/>
    <property type="match status" value="1"/>
</dbReference>
<keyword evidence="1" id="KW-0040">ANK repeat</keyword>
<proteinExistence type="predicted"/>
<evidence type="ECO:0000256" key="2">
    <source>
        <dbReference type="SAM" id="MobiDB-lite"/>
    </source>
</evidence>
<dbReference type="InterPro" id="IPR039146">
    <property type="entry name" value="GPANK1"/>
</dbReference>
<dbReference type="InterPro" id="IPR002110">
    <property type="entry name" value="Ankyrin_rpt"/>
</dbReference>
<dbReference type="PANTHER" id="PTHR20923:SF1">
    <property type="entry name" value="G PATCH DOMAIN AND ANKYRIN REPEAT-CONTAINING PROTEIN 1"/>
    <property type="match status" value="1"/>
</dbReference>
<accession>A0A811LPT7</accession>
<organism evidence="4 5">
    <name type="scientific">Bursaphelenchus okinawaensis</name>
    <dbReference type="NCBI Taxonomy" id="465554"/>
    <lineage>
        <taxon>Eukaryota</taxon>
        <taxon>Metazoa</taxon>
        <taxon>Ecdysozoa</taxon>
        <taxon>Nematoda</taxon>
        <taxon>Chromadorea</taxon>
        <taxon>Rhabditida</taxon>
        <taxon>Tylenchina</taxon>
        <taxon>Tylenchomorpha</taxon>
        <taxon>Aphelenchoidea</taxon>
        <taxon>Aphelenchoididae</taxon>
        <taxon>Bursaphelenchus</taxon>
    </lineage>
</organism>
<feature type="region of interest" description="Disordered" evidence="2">
    <location>
        <begin position="291"/>
        <end position="323"/>
    </location>
</feature>
<sequence length="323" mass="36619">MPNLQAGFQRINFVKAGTEVLESLSEKKNIDLDGNEVRSFYESVTSCSTTKVPHQKAVKSTHNVGIKQTVISKSADNNGLSVSDRDVRLFLKAVNDNDLIKAQEYLDKGVDVNSKDSFNWTALMIAAAEGHKEMVKMLIENGADDEYSNGKFDAVKLAREKGHRKLANWIIGFRDHLDEPCSSTSNRELYCELCGLTYTDSNHANSIVHIVNLEQKPDRVFAYDIPMSNIGFRILKRKGWTEESGLGKDGEGRQYPIRTMLKRDRKGLGVERLPMKVTHFGKHDLASVKTVEKKKMGHAKEMRKKMEEKKKREEAIRRMLNSD</sequence>
<dbReference type="InterPro" id="IPR036770">
    <property type="entry name" value="Ankyrin_rpt-contain_sf"/>
</dbReference>
<evidence type="ECO:0000259" key="3">
    <source>
        <dbReference type="PROSITE" id="PS50174"/>
    </source>
</evidence>
<evidence type="ECO:0000256" key="1">
    <source>
        <dbReference type="PROSITE-ProRule" id="PRU00023"/>
    </source>
</evidence>
<comment type="caution">
    <text evidence="4">The sequence shown here is derived from an EMBL/GenBank/DDBJ whole genome shotgun (WGS) entry which is preliminary data.</text>
</comment>
<evidence type="ECO:0000313" key="5">
    <source>
        <dbReference type="Proteomes" id="UP000614601"/>
    </source>
</evidence>
<dbReference type="Proteomes" id="UP000783686">
    <property type="component" value="Unassembled WGS sequence"/>
</dbReference>
<feature type="repeat" description="ANK" evidence="1">
    <location>
        <begin position="118"/>
        <end position="150"/>
    </location>
</feature>
<dbReference type="Pfam" id="PF12796">
    <property type="entry name" value="Ank_2"/>
    <property type="match status" value="1"/>
</dbReference>
<dbReference type="SMART" id="SM00248">
    <property type="entry name" value="ANK"/>
    <property type="match status" value="1"/>
</dbReference>
<dbReference type="Proteomes" id="UP000614601">
    <property type="component" value="Unassembled WGS sequence"/>
</dbReference>
<keyword evidence="5" id="KW-1185">Reference proteome</keyword>
<dbReference type="PROSITE" id="PS50297">
    <property type="entry name" value="ANK_REP_REGION"/>
    <property type="match status" value="1"/>
</dbReference>
<reference evidence="4" key="1">
    <citation type="submission" date="2020-09" db="EMBL/GenBank/DDBJ databases">
        <authorList>
            <person name="Kikuchi T."/>
        </authorList>
    </citation>
    <scope>NUCLEOTIDE SEQUENCE</scope>
    <source>
        <strain evidence="4">SH1</strain>
    </source>
</reference>
<protein>
    <recommendedName>
        <fullName evidence="3">G-patch domain-containing protein</fullName>
    </recommendedName>
</protein>
<dbReference type="InterPro" id="IPR000467">
    <property type="entry name" value="G_patch_dom"/>
</dbReference>
<dbReference type="PROSITE" id="PS50088">
    <property type="entry name" value="ANK_REPEAT"/>
    <property type="match status" value="1"/>
</dbReference>
<dbReference type="EMBL" id="CAJFCW020000006">
    <property type="protein sequence ID" value="CAG9125762.1"/>
    <property type="molecule type" value="Genomic_DNA"/>
</dbReference>
<evidence type="ECO:0000313" key="4">
    <source>
        <dbReference type="EMBL" id="CAD5229097.1"/>
    </source>
</evidence>
<feature type="compositionally biased region" description="Basic and acidic residues" evidence="2">
    <location>
        <begin position="291"/>
        <end position="317"/>
    </location>
</feature>
<dbReference type="PROSITE" id="PS50174">
    <property type="entry name" value="G_PATCH"/>
    <property type="match status" value="1"/>
</dbReference>